<name>A0A9P5Q4K7_9AGAR</name>
<keyword evidence="3" id="KW-1185">Reference proteome</keyword>
<gene>
    <name evidence="2" type="ORF">BDP27DRAFT_1359673</name>
</gene>
<protein>
    <submittedName>
        <fullName evidence="2">Uncharacterized protein</fullName>
    </submittedName>
</protein>
<proteinExistence type="predicted"/>
<dbReference type="EMBL" id="JADNRY010000014">
    <property type="protein sequence ID" value="KAF9074150.1"/>
    <property type="molecule type" value="Genomic_DNA"/>
</dbReference>
<comment type="caution">
    <text evidence="2">The sequence shown here is derived from an EMBL/GenBank/DDBJ whole genome shotgun (WGS) entry which is preliminary data.</text>
</comment>
<evidence type="ECO:0000313" key="2">
    <source>
        <dbReference type="EMBL" id="KAF9074150.1"/>
    </source>
</evidence>
<evidence type="ECO:0000313" key="3">
    <source>
        <dbReference type="Proteomes" id="UP000772434"/>
    </source>
</evidence>
<evidence type="ECO:0000256" key="1">
    <source>
        <dbReference type="SAM" id="MobiDB-lite"/>
    </source>
</evidence>
<organism evidence="2 3">
    <name type="scientific">Rhodocollybia butyracea</name>
    <dbReference type="NCBI Taxonomy" id="206335"/>
    <lineage>
        <taxon>Eukaryota</taxon>
        <taxon>Fungi</taxon>
        <taxon>Dikarya</taxon>
        <taxon>Basidiomycota</taxon>
        <taxon>Agaricomycotina</taxon>
        <taxon>Agaricomycetes</taxon>
        <taxon>Agaricomycetidae</taxon>
        <taxon>Agaricales</taxon>
        <taxon>Marasmiineae</taxon>
        <taxon>Omphalotaceae</taxon>
        <taxon>Rhodocollybia</taxon>
    </lineage>
</organism>
<dbReference type="Proteomes" id="UP000772434">
    <property type="component" value="Unassembled WGS sequence"/>
</dbReference>
<feature type="compositionally biased region" description="Pro residues" evidence="1">
    <location>
        <begin position="147"/>
        <end position="158"/>
    </location>
</feature>
<dbReference type="AlphaFoldDB" id="A0A9P5Q4K7"/>
<accession>A0A9P5Q4K7</accession>
<reference evidence="2" key="1">
    <citation type="submission" date="2020-11" db="EMBL/GenBank/DDBJ databases">
        <authorList>
            <consortium name="DOE Joint Genome Institute"/>
            <person name="Ahrendt S."/>
            <person name="Riley R."/>
            <person name="Andreopoulos W."/>
            <person name="Labutti K."/>
            <person name="Pangilinan J."/>
            <person name="Ruiz-Duenas F.J."/>
            <person name="Barrasa J.M."/>
            <person name="Sanchez-Garcia M."/>
            <person name="Camarero S."/>
            <person name="Miyauchi S."/>
            <person name="Serrano A."/>
            <person name="Linde D."/>
            <person name="Babiker R."/>
            <person name="Drula E."/>
            <person name="Ayuso-Fernandez I."/>
            <person name="Pacheco R."/>
            <person name="Padilla G."/>
            <person name="Ferreira P."/>
            <person name="Barriuso J."/>
            <person name="Kellner H."/>
            <person name="Castanera R."/>
            <person name="Alfaro M."/>
            <person name="Ramirez L."/>
            <person name="Pisabarro A.G."/>
            <person name="Kuo A."/>
            <person name="Tritt A."/>
            <person name="Lipzen A."/>
            <person name="He G."/>
            <person name="Yan M."/>
            <person name="Ng V."/>
            <person name="Cullen D."/>
            <person name="Martin F."/>
            <person name="Rosso M.-N."/>
            <person name="Henrissat B."/>
            <person name="Hibbett D."/>
            <person name="Martinez A.T."/>
            <person name="Grigoriev I.V."/>
        </authorList>
    </citation>
    <scope>NUCLEOTIDE SEQUENCE</scope>
    <source>
        <strain evidence="2">AH 40177</strain>
    </source>
</reference>
<feature type="region of interest" description="Disordered" evidence="1">
    <location>
        <begin position="143"/>
        <end position="190"/>
    </location>
</feature>
<sequence length="373" mass="41777">MKAPTHPDRRKRITYNVSETTPFGDRNDVTASGFVEAINKVLGTTGSKGVHTYEGKWETAQGDKKFVYFKITGTGSRWRVAKGKVVENGKMRYYGLSRGGPDSNIWDPVLSLPDIATLDGVPKASRQEWDALLDDFKKHFMKLSDSPSPPIAQPPTGSPDPDQDPDQGPAILPPLRPMRPSGRPQTSKTLRLSLVSKNKPYASSFFEKNPTSQIVFYLDFKDKLLSSLGKPRRARVMLATGMLVKGQGEGRLKHNICGGVGGEYMFFGGIGQVFPVWQRQFTYSLHDNVDPSRAIPHERSHSMVVLVIEIGAAYQKDAKEVSILHARRSLKRPVTRFASLAEKLDDPATPRKRWHLMDHFPITLTENHKWTKI</sequence>